<reference evidence="3" key="1">
    <citation type="submission" date="2024-06" db="EMBL/GenBank/DDBJ databases">
        <title>Draft Genome Sequences of Epichloe bromicola Strains Isolated from Elymus ciliaris.</title>
        <authorList>
            <consortium name="Epichloe bromicola genome sequencing consortium"/>
            <person name="Miura A."/>
            <person name="Imano S."/>
            <person name="Ashida A."/>
            <person name="Sato I."/>
            <person name="Chiba S."/>
            <person name="Tanaka A."/>
            <person name="Camagna M."/>
            <person name="Takemoto D."/>
        </authorList>
    </citation>
    <scope>NUCLEOTIDE SEQUENCE [LARGE SCALE GENOMIC DNA]</scope>
    <source>
        <strain evidence="3">DP</strain>
    </source>
</reference>
<dbReference type="EMBL" id="BAAFGZ010000197">
    <property type="protein sequence ID" value="GAB0136481.1"/>
    <property type="molecule type" value="Genomic_DNA"/>
</dbReference>
<evidence type="ECO:0000313" key="2">
    <source>
        <dbReference type="EMBL" id="GAB0136481.1"/>
    </source>
</evidence>
<proteinExistence type="predicted"/>
<accession>A0ABQ0CSU0</accession>
<organism evidence="2 3">
    <name type="scientific">Epichloe bromicola</name>
    <dbReference type="NCBI Taxonomy" id="79588"/>
    <lineage>
        <taxon>Eukaryota</taxon>
        <taxon>Fungi</taxon>
        <taxon>Dikarya</taxon>
        <taxon>Ascomycota</taxon>
        <taxon>Pezizomycotina</taxon>
        <taxon>Sordariomycetes</taxon>
        <taxon>Hypocreomycetidae</taxon>
        <taxon>Hypocreales</taxon>
        <taxon>Clavicipitaceae</taxon>
        <taxon>Epichloe</taxon>
    </lineage>
</organism>
<keyword evidence="3" id="KW-1185">Reference proteome</keyword>
<name>A0ABQ0CSU0_9HYPO</name>
<feature type="compositionally biased region" description="Polar residues" evidence="1">
    <location>
        <begin position="99"/>
        <end position="121"/>
    </location>
</feature>
<feature type="region of interest" description="Disordered" evidence="1">
    <location>
        <begin position="81"/>
        <end position="130"/>
    </location>
</feature>
<comment type="caution">
    <text evidence="2">The sequence shown here is derived from an EMBL/GenBank/DDBJ whole genome shotgun (WGS) entry which is preliminary data.</text>
</comment>
<dbReference type="Proteomes" id="UP001562357">
    <property type="component" value="Unassembled WGS sequence"/>
</dbReference>
<feature type="region of interest" description="Disordered" evidence="1">
    <location>
        <begin position="1"/>
        <end position="20"/>
    </location>
</feature>
<sequence length="130" mass="14708">MGKDDEKGNHRGSSSSNKSQIDQLQLWEINDVILNQNYTRFTAEDGAVFYTLHTSRQDLPANFWDNERAVAMKKRERAERLVESSGREAQQVRGVTGGQLLSQRIVNNPNMGALTSSALSSQKKRRENKN</sequence>
<evidence type="ECO:0000313" key="3">
    <source>
        <dbReference type="Proteomes" id="UP001562357"/>
    </source>
</evidence>
<protein>
    <submittedName>
        <fullName evidence="2">Uncharacterized protein</fullName>
    </submittedName>
</protein>
<gene>
    <name evidence="2" type="primary">g4781</name>
    <name evidence="2" type="ORF">EsDP_00004781</name>
</gene>
<evidence type="ECO:0000256" key="1">
    <source>
        <dbReference type="SAM" id="MobiDB-lite"/>
    </source>
</evidence>
<feature type="compositionally biased region" description="Polar residues" evidence="1">
    <location>
        <begin position="11"/>
        <end position="20"/>
    </location>
</feature>